<evidence type="ECO:0000256" key="3">
    <source>
        <dbReference type="ARBA" id="ARBA00023163"/>
    </source>
</evidence>
<dbReference type="PANTHER" id="PTHR30146">
    <property type="entry name" value="LACI-RELATED TRANSCRIPTIONAL REPRESSOR"/>
    <property type="match status" value="1"/>
</dbReference>
<gene>
    <name evidence="5" type="ORF">GCM10025864_08480</name>
</gene>
<dbReference type="SMART" id="SM00354">
    <property type="entry name" value="HTH_LACI"/>
    <property type="match status" value="1"/>
</dbReference>
<accession>A0ABQ6HZX6</accession>
<comment type="caution">
    <text evidence="5">The sequence shown here is derived from an EMBL/GenBank/DDBJ whole genome shotgun (WGS) entry which is preliminary data.</text>
</comment>
<dbReference type="Proteomes" id="UP001157091">
    <property type="component" value="Unassembled WGS sequence"/>
</dbReference>
<dbReference type="Pfam" id="PF00356">
    <property type="entry name" value="LacI"/>
    <property type="match status" value="1"/>
</dbReference>
<keyword evidence="3" id="KW-0804">Transcription</keyword>
<proteinExistence type="predicted"/>
<dbReference type="Gene3D" id="3.40.50.2300">
    <property type="match status" value="2"/>
</dbReference>
<sequence>MTRLPTVSDVATAAGVSRQTVSNVLNAPDVVRPETRERVLAAVSELGYRPHASARRLRTQQSSTIGIRLDPMTDGISGVVLDRFLHALTAQADALGLRVMLFTAAGPEEEIAQFRRLSDGADVDAFVLTSTFEGDPRTEWLIEHGQRFVTFGRPWGVDDMEDPQHLWVDVDGRAGLRAATRHLLDEGLRRIAYVGWPSPSGTGDDRHAGWRETMREAGLDDDELDALEARTPEGVPHGAEALRAVEAATGGAVEGVVCSSDSLALGALLAARGRYPVIGYDNTPVAASIGMSSVDQPLEQVATGVLELLTGAHGGRVRHDGEPVGDPRHRLLEPRLVPRELQVAPA</sequence>
<reference evidence="6" key="1">
    <citation type="journal article" date="2019" name="Int. J. Syst. Evol. Microbiol.">
        <title>The Global Catalogue of Microorganisms (GCM) 10K type strain sequencing project: providing services to taxonomists for standard genome sequencing and annotation.</title>
        <authorList>
            <consortium name="The Broad Institute Genomics Platform"/>
            <consortium name="The Broad Institute Genome Sequencing Center for Infectious Disease"/>
            <person name="Wu L."/>
            <person name="Ma J."/>
        </authorList>
    </citation>
    <scope>NUCLEOTIDE SEQUENCE [LARGE SCALE GENOMIC DNA]</scope>
    <source>
        <strain evidence="6">NBRC 106348</strain>
    </source>
</reference>
<keyword evidence="2" id="KW-0238">DNA-binding</keyword>
<dbReference type="CDD" id="cd01392">
    <property type="entry name" value="HTH_LacI"/>
    <property type="match status" value="1"/>
</dbReference>
<dbReference type="InterPro" id="IPR028082">
    <property type="entry name" value="Peripla_BP_I"/>
</dbReference>
<keyword evidence="1" id="KW-0805">Transcription regulation</keyword>
<dbReference type="InterPro" id="IPR010982">
    <property type="entry name" value="Lambda_DNA-bd_dom_sf"/>
</dbReference>
<evidence type="ECO:0000256" key="1">
    <source>
        <dbReference type="ARBA" id="ARBA00023015"/>
    </source>
</evidence>
<evidence type="ECO:0000313" key="6">
    <source>
        <dbReference type="Proteomes" id="UP001157091"/>
    </source>
</evidence>
<dbReference type="SUPFAM" id="SSF53822">
    <property type="entry name" value="Periplasmic binding protein-like I"/>
    <property type="match status" value="1"/>
</dbReference>
<organism evidence="5 6">
    <name type="scientific">Luteimicrobium album</name>
    <dbReference type="NCBI Taxonomy" id="1054550"/>
    <lineage>
        <taxon>Bacteria</taxon>
        <taxon>Bacillati</taxon>
        <taxon>Actinomycetota</taxon>
        <taxon>Actinomycetes</taxon>
        <taxon>Micrococcales</taxon>
        <taxon>Luteimicrobium</taxon>
    </lineage>
</organism>
<dbReference type="InterPro" id="IPR000843">
    <property type="entry name" value="HTH_LacI"/>
</dbReference>
<evidence type="ECO:0000313" key="5">
    <source>
        <dbReference type="EMBL" id="GMA23089.1"/>
    </source>
</evidence>
<feature type="domain" description="HTH lacI-type" evidence="4">
    <location>
        <begin position="5"/>
        <end position="59"/>
    </location>
</feature>
<dbReference type="SUPFAM" id="SSF47413">
    <property type="entry name" value="lambda repressor-like DNA-binding domains"/>
    <property type="match status" value="1"/>
</dbReference>
<dbReference type="RefSeq" id="WP_284292179.1">
    <property type="nucleotide sequence ID" value="NZ_BSUK01000001.1"/>
</dbReference>
<evidence type="ECO:0000256" key="2">
    <source>
        <dbReference type="ARBA" id="ARBA00023125"/>
    </source>
</evidence>
<dbReference type="Pfam" id="PF13377">
    <property type="entry name" value="Peripla_BP_3"/>
    <property type="match status" value="1"/>
</dbReference>
<dbReference type="EMBL" id="BSUK01000001">
    <property type="protein sequence ID" value="GMA23089.1"/>
    <property type="molecule type" value="Genomic_DNA"/>
</dbReference>
<evidence type="ECO:0000259" key="4">
    <source>
        <dbReference type="PROSITE" id="PS50932"/>
    </source>
</evidence>
<keyword evidence="6" id="KW-1185">Reference proteome</keyword>
<dbReference type="PROSITE" id="PS50932">
    <property type="entry name" value="HTH_LACI_2"/>
    <property type="match status" value="1"/>
</dbReference>
<dbReference type="PROSITE" id="PS00356">
    <property type="entry name" value="HTH_LACI_1"/>
    <property type="match status" value="1"/>
</dbReference>
<dbReference type="PANTHER" id="PTHR30146:SF109">
    <property type="entry name" value="HTH-TYPE TRANSCRIPTIONAL REGULATOR GALS"/>
    <property type="match status" value="1"/>
</dbReference>
<name>A0ABQ6HZX6_9MICO</name>
<dbReference type="Gene3D" id="1.10.260.40">
    <property type="entry name" value="lambda repressor-like DNA-binding domains"/>
    <property type="match status" value="1"/>
</dbReference>
<dbReference type="InterPro" id="IPR046335">
    <property type="entry name" value="LacI/GalR-like_sensor"/>
</dbReference>
<protein>
    <submittedName>
        <fullName evidence="5">Alanine racemase</fullName>
    </submittedName>
</protein>